<feature type="transmembrane region" description="Helical" evidence="2">
    <location>
        <begin position="170"/>
        <end position="195"/>
    </location>
</feature>
<evidence type="ECO:0000313" key="4">
    <source>
        <dbReference type="Proteomes" id="UP000186817"/>
    </source>
</evidence>
<accession>A0A1Q9EIK9</accession>
<reference evidence="3 4" key="1">
    <citation type="submission" date="2016-02" db="EMBL/GenBank/DDBJ databases">
        <title>Genome analysis of coral dinoflagellate symbionts highlights evolutionary adaptations to a symbiotic lifestyle.</title>
        <authorList>
            <person name="Aranda M."/>
            <person name="Li Y."/>
            <person name="Liew Y.J."/>
            <person name="Baumgarten S."/>
            <person name="Simakov O."/>
            <person name="Wilson M."/>
            <person name="Piel J."/>
            <person name="Ashoor H."/>
            <person name="Bougouffa S."/>
            <person name="Bajic V.B."/>
            <person name="Ryu T."/>
            <person name="Ravasi T."/>
            <person name="Bayer T."/>
            <person name="Micklem G."/>
            <person name="Kim H."/>
            <person name="Bhak J."/>
            <person name="Lajeunesse T.C."/>
            <person name="Voolstra C.R."/>
        </authorList>
    </citation>
    <scope>NUCLEOTIDE SEQUENCE [LARGE SCALE GENOMIC DNA]</scope>
    <source>
        <strain evidence="3 4">CCMP2467</strain>
    </source>
</reference>
<proteinExistence type="predicted"/>
<evidence type="ECO:0000313" key="3">
    <source>
        <dbReference type="EMBL" id="OLQ07270.1"/>
    </source>
</evidence>
<comment type="caution">
    <text evidence="3">The sequence shown here is derived from an EMBL/GenBank/DDBJ whole genome shotgun (WGS) entry which is preliminary data.</text>
</comment>
<keyword evidence="4" id="KW-1185">Reference proteome</keyword>
<sequence length="308" mass="33910">MVLRVSALHELGLKSALCVGAKWSMERDTPQLLTHAPLARSLAAEVWASMKAPGSVTSLSAGQVTLHSMSGPTPEYGACSKPNMKEKDAAPPAQGRLMVHGPIFVENPDGSITEAVPSDAKQARPKGDRGDRGRRESNDGDSDSSGSGSNANGISMSQEVEFLYSRHERVFMLLLFIQFVLESLYAAVFVVRMRPSMFELEAMYNWEISPKTAEAILWTTLVIQVLFGIVYYFMAVLSIWTKRPKHFQMFAKTCLCGVVGLVLLAYADKFNLPIFFLRLLAYIYARFLQGLTASILLLPPANNANRNG</sequence>
<feature type="transmembrane region" description="Helical" evidence="2">
    <location>
        <begin position="279"/>
        <end position="298"/>
    </location>
</feature>
<feature type="compositionally biased region" description="Basic and acidic residues" evidence="1">
    <location>
        <begin position="121"/>
        <end position="138"/>
    </location>
</feature>
<dbReference type="OMA" id="AQIHITQ"/>
<dbReference type="AlphaFoldDB" id="A0A1Q9EIK9"/>
<keyword evidence="2" id="KW-0812">Transmembrane</keyword>
<dbReference type="OrthoDB" id="426355at2759"/>
<dbReference type="Proteomes" id="UP000186817">
    <property type="component" value="Unassembled WGS sequence"/>
</dbReference>
<organism evidence="3 4">
    <name type="scientific">Symbiodinium microadriaticum</name>
    <name type="common">Dinoflagellate</name>
    <name type="synonym">Zooxanthella microadriatica</name>
    <dbReference type="NCBI Taxonomy" id="2951"/>
    <lineage>
        <taxon>Eukaryota</taxon>
        <taxon>Sar</taxon>
        <taxon>Alveolata</taxon>
        <taxon>Dinophyceae</taxon>
        <taxon>Suessiales</taxon>
        <taxon>Symbiodiniaceae</taxon>
        <taxon>Symbiodinium</taxon>
    </lineage>
</organism>
<gene>
    <name evidence="3" type="ORF">AK812_SmicGene9380</name>
</gene>
<protein>
    <submittedName>
        <fullName evidence="3">Uncharacterized protein</fullName>
    </submittedName>
</protein>
<name>A0A1Q9EIK9_SYMMI</name>
<keyword evidence="2" id="KW-0472">Membrane</keyword>
<feature type="transmembrane region" description="Helical" evidence="2">
    <location>
        <begin position="249"/>
        <end position="267"/>
    </location>
</feature>
<evidence type="ECO:0000256" key="1">
    <source>
        <dbReference type="SAM" id="MobiDB-lite"/>
    </source>
</evidence>
<dbReference type="EMBL" id="LSRX01000143">
    <property type="protein sequence ID" value="OLQ07270.1"/>
    <property type="molecule type" value="Genomic_DNA"/>
</dbReference>
<feature type="region of interest" description="Disordered" evidence="1">
    <location>
        <begin position="110"/>
        <end position="153"/>
    </location>
</feature>
<evidence type="ECO:0000256" key="2">
    <source>
        <dbReference type="SAM" id="Phobius"/>
    </source>
</evidence>
<keyword evidence="2" id="KW-1133">Transmembrane helix</keyword>
<feature type="transmembrane region" description="Helical" evidence="2">
    <location>
        <begin position="215"/>
        <end position="237"/>
    </location>
</feature>